<proteinExistence type="predicted"/>
<organism evidence="2 3">
    <name type="scientific">Dorcoceras hygrometricum</name>
    <dbReference type="NCBI Taxonomy" id="472368"/>
    <lineage>
        <taxon>Eukaryota</taxon>
        <taxon>Viridiplantae</taxon>
        <taxon>Streptophyta</taxon>
        <taxon>Embryophyta</taxon>
        <taxon>Tracheophyta</taxon>
        <taxon>Spermatophyta</taxon>
        <taxon>Magnoliopsida</taxon>
        <taxon>eudicotyledons</taxon>
        <taxon>Gunneridae</taxon>
        <taxon>Pentapetalae</taxon>
        <taxon>asterids</taxon>
        <taxon>lamiids</taxon>
        <taxon>Lamiales</taxon>
        <taxon>Gesneriaceae</taxon>
        <taxon>Didymocarpoideae</taxon>
        <taxon>Trichosporeae</taxon>
        <taxon>Loxocarpinae</taxon>
        <taxon>Dorcoceras</taxon>
    </lineage>
</organism>
<evidence type="ECO:0000256" key="1">
    <source>
        <dbReference type="SAM" id="MobiDB-lite"/>
    </source>
</evidence>
<gene>
    <name evidence="2" type="ORF">F511_44129</name>
</gene>
<evidence type="ECO:0000313" key="3">
    <source>
        <dbReference type="Proteomes" id="UP000250235"/>
    </source>
</evidence>
<dbReference type="AlphaFoldDB" id="A0A2Z7BSA2"/>
<protein>
    <submittedName>
        <fullName evidence="2">Uncharacterized protein</fullName>
    </submittedName>
</protein>
<sequence>MAAPPPRKTRGGSARIVVRSATPTMLPHQSSSRPAAASRSRNASSQQRFVRPAGAMSRAASQHKRALHRPTGAPPTSTSASSIGHRRARERRKDRASSASLMRNDCASCSNHRPHIARGHRATIAPARAFMRLVERRRRARRRPGGRIKVSIFRF</sequence>
<accession>A0A2Z7BSA2</accession>
<reference evidence="2 3" key="1">
    <citation type="journal article" date="2015" name="Proc. Natl. Acad. Sci. U.S.A.">
        <title>The resurrection genome of Boea hygrometrica: A blueprint for survival of dehydration.</title>
        <authorList>
            <person name="Xiao L."/>
            <person name="Yang G."/>
            <person name="Zhang L."/>
            <person name="Yang X."/>
            <person name="Zhao S."/>
            <person name="Ji Z."/>
            <person name="Zhou Q."/>
            <person name="Hu M."/>
            <person name="Wang Y."/>
            <person name="Chen M."/>
            <person name="Xu Y."/>
            <person name="Jin H."/>
            <person name="Xiao X."/>
            <person name="Hu G."/>
            <person name="Bao F."/>
            <person name="Hu Y."/>
            <person name="Wan P."/>
            <person name="Li L."/>
            <person name="Deng X."/>
            <person name="Kuang T."/>
            <person name="Xiang C."/>
            <person name="Zhu J.K."/>
            <person name="Oliver M.J."/>
            <person name="He Y."/>
        </authorList>
    </citation>
    <scope>NUCLEOTIDE SEQUENCE [LARGE SCALE GENOMIC DNA]</scope>
    <source>
        <strain evidence="3">cv. XS01</strain>
    </source>
</reference>
<dbReference type="Proteomes" id="UP000250235">
    <property type="component" value="Unassembled WGS sequence"/>
</dbReference>
<feature type="compositionally biased region" description="Low complexity" evidence="1">
    <location>
        <begin position="29"/>
        <end position="48"/>
    </location>
</feature>
<evidence type="ECO:0000313" key="2">
    <source>
        <dbReference type="EMBL" id="KZV37473.1"/>
    </source>
</evidence>
<feature type="region of interest" description="Disordered" evidence="1">
    <location>
        <begin position="1"/>
        <end position="106"/>
    </location>
</feature>
<dbReference type="EMBL" id="KV002878">
    <property type="protein sequence ID" value="KZV37473.1"/>
    <property type="molecule type" value="Genomic_DNA"/>
</dbReference>
<name>A0A2Z7BSA2_9LAMI</name>
<keyword evidence="3" id="KW-1185">Reference proteome</keyword>